<evidence type="ECO:0000256" key="1">
    <source>
        <dbReference type="SAM" id="Phobius"/>
    </source>
</evidence>
<proteinExistence type="predicted"/>
<keyword evidence="1" id="KW-0472">Membrane</keyword>
<evidence type="ECO:0000313" key="2">
    <source>
        <dbReference type="EMBL" id="AYV84337.1"/>
    </source>
</evidence>
<dbReference type="EMBL" id="MK072405">
    <property type="protein sequence ID" value="AYV84337.1"/>
    <property type="molecule type" value="Genomic_DNA"/>
</dbReference>
<accession>A0A3G5AAV3</accession>
<sequence>MSDVMKYVLARMVSVSMKQGRVVERYSGRVFFFIAISMINMTMLVRNVSRVK</sequence>
<keyword evidence="1" id="KW-1133">Transmembrane helix</keyword>
<reference evidence="2" key="1">
    <citation type="submission" date="2018-10" db="EMBL/GenBank/DDBJ databases">
        <title>Hidden diversity of soil giant viruses.</title>
        <authorList>
            <person name="Schulz F."/>
            <person name="Alteio L."/>
            <person name="Goudeau D."/>
            <person name="Ryan E.M."/>
            <person name="Malmstrom R.R."/>
            <person name="Blanchard J."/>
            <person name="Woyke T."/>
        </authorList>
    </citation>
    <scope>NUCLEOTIDE SEQUENCE</scope>
    <source>
        <strain evidence="2">HYV1</strain>
    </source>
</reference>
<gene>
    <name evidence="2" type="ORF">Hyperionvirus23_4</name>
</gene>
<protein>
    <submittedName>
        <fullName evidence="2">Uncharacterized protein</fullName>
    </submittedName>
</protein>
<name>A0A3G5AAV3_9VIRU</name>
<feature type="transmembrane region" description="Helical" evidence="1">
    <location>
        <begin position="26"/>
        <end position="45"/>
    </location>
</feature>
<keyword evidence="1" id="KW-0812">Transmembrane</keyword>
<organism evidence="2">
    <name type="scientific">Hyperionvirus sp</name>
    <dbReference type="NCBI Taxonomy" id="2487770"/>
    <lineage>
        <taxon>Viruses</taxon>
        <taxon>Varidnaviria</taxon>
        <taxon>Bamfordvirae</taxon>
        <taxon>Nucleocytoviricota</taxon>
        <taxon>Megaviricetes</taxon>
        <taxon>Imitervirales</taxon>
        <taxon>Mimiviridae</taxon>
        <taxon>Klosneuvirinae</taxon>
    </lineage>
</organism>